<evidence type="ECO:0000256" key="1">
    <source>
        <dbReference type="SAM" id="Phobius"/>
    </source>
</evidence>
<accession>A0ABT3Y108</accession>
<reference evidence="3" key="1">
    <citation type="submission" date="2022-10" db="EMBL/GenBank/DDBJ databases">
        <title>Chryseobacterium sp. nov., a novel bacterial species.</title>
        <authorList>
            <person name="Cao Y."/>
        </authorList>
    </citation>
    <scope>NUCLEOTIDE SEQUENCE</scope>
    <source>
        <strain evidence="3">KC 927</strain>
    </source>
</reference>
<evidence type="ECO:0000313" key="3">
    <source>
        <dbReference type="EMBL" id="MCX8531818.1"/>
    </source>
</evidence>
<protein>
    <submittedName>
        <fullName evidence="3">APC family permease</fullName>
    </submittedName>
</protein>
<dbReference type="Proteomes" id="UP001070176">
    <property type="component" value="Unassembled WGS sequence"/>
</dbReference>
<gene>
    <name evidence="3" type="ORF">OEA66_05595</name>
</gene>
<evidence type="ECO:0000259" key="2">
    <source>
        <dbReference type="Pfam" id="PF19919"/>
    </source>
</evidence>
<keyword evidence="4" id="KW-1185">Reference proteome</keyword>
<dbReference type="EMBL" id="JAOVZV010000003">
    <property type="protein sequence ID" value="MCX8531818.1"/>
    <property type="molecule type" value="Genomic_DNA"/>
</dbReference>
<dbReference type="InterPro" id="IPR045551">
    <property type="entry name" value="bpX3"/>
</dbReference>
<dbReference type="Pfam" id="PF19919">
    <property type="entry name" value="bpX3"/>
    <property type="match status" value="1"/>
</dbReference>
<keyword evidence="1" id="KW-0472">Membrane</keyword>
<feature type="transmembrane region" description="Helical" evidence="1">
    <location>
        <begin position="507"/>
        <end position="525"/>
    </location>
</feature>
<feature type="transmembrane region" description="Helical" evidence="1">
    <location>
        <begin position="261"/>
        <end position="279"/>
    </location>
</feature>
<keyword evidence="1" id="KW-0812">Transmembrane</keyword>
<feature type="transmembrane region" description="Helical" evidence="1">
    <location>
        <begin position="531"/>
        <end position="548"/>
    </location>
</feature>
<feature type="domain" description="MoxR-vWA-beta-propeller ternary system" evidence="2">
    <location>
        <begin position="2"/>
        <end position="166"/>
    </location>
</feature>
<proteinExistence type="predicted"/>
<keyword evidence="1" id="KW-1133">Transmembrane helix</keyword>
<feature type="transmembrane region" description="Helical" evidence="1">
    <location>
        <begin position="470"/>
        <end position="487"/>
    </location>
</feature>
<organism evidence="3 4">
    <name type="scientific">Chryseobacterium luquanense</name>
    <dbReference type="NCBI Taxonomy" id="2983766"/>
    <lineage>
        <taxon>Bacteria</taxon>
        <taxon>Pseudomonadati</taxon>
        <taxon>Bacteroidota</taxon>
        <taxon>Flavobacteriia</taxon>
        <taxon>Flavobacteriales</taxon>
        <taxon>Weeksellaceae</taxon>
        <taxon>Chryseobacterium group</taxon>
        <taxon>Chryseobacterium</taxon>
    </lineage>
</organism>
<name>A0ABT3Y108_9FLAO</name>
<evidence type="ECO:0000313" key="4">
    <source>
        <dbReference type="Proteomes" id="UP001070176"/>
    </source>
</evidence>
<sequence>MELKIKPFPKNSYAKRGLLIRSASPLVWFREIESLGIDLNVVQSFAIPSLEPNVLYGCFLIFGGQAPEEIGKNSYFQCFDNQLFIPENTDFYPKINSEDWKNIDAQYIIMHPDFGLVKLNETIDWVTLLEESPITEAKLKKPSNSVFIPQKIRSFKVDMNDDELLEQLLNPKTDEDWMKNLPFDLEKLKAGDQAEILKYIEYITKYPERAVYLGIPLDIHSSLRGGFGNFDWGMFDGAGGENGNGTQNEKSPLKMTGAQKMFAIFLALIVVIIFAFEFGKEQAAKEQVSTDLYNESTIETAPETEDDEGLIFESGFTAIDMKVDSVFGNERRWLVNDYKQTFNTREGKAAMLWKIEEYRAKEKKFRDSLKKMYLKKIEHVVDLKTKNYHKKILDSIQKDPSNKMSKISKELLADDILEMRKIIISDSLARIYGTNHETDPQIVFNNNVQNDALKTTEDAHVKKEISFSEVVWLLLTVVGLVGVYSYFIRKKPFDMGGSYVSESIKLILIVILGSTLLYIFYPLIAVFGYNWLVWILIIGVVVVLYRLFSEDMDILKSGKK</sequence>
<dbReference type="RefSeq" id="WP_267280450.1">
    <property type="nucleotide sequence ID" value="NZ_JAOVZV010000003.1"/>
</dbReference>
<comment type="caution">
    <text evidence="3">The sequence shown here is derived from an EMBL/GenBank/DDBJ whole genome shotgun (WGS) entry which is preliminary data.</text>
</comment>